<comment type="caution">
    <text evidence="3">The sequence shown here is derived from an EMBL/GenBank/DDBJ whole genome shotgun (WGS) entry which is preliminary data.</text>
</comment>
<reference evidence="3 4" key="1">
    <citation type="submission" date="2019-12" db="EMBL/GenBank/DDBJ databases">
        <title>Draft genome sequence of the ascomycete Xylaria multiplex DSM 110363.</title>
        <authorList>
            <person name="Buettner E."/>
            <person name="Kellner H."/>
        </authorList>
    </citation>
    <scope>NUCLEOTIDE SEQUENCE [LARGE SCALE GENOMIC DNA]</scope>
    <source>
        <strain evidence="3 4">DSM 110363</strain>
    </source>
</reference>
<feature type="compositionally biased region" description="Polar residues" evidence="1">
    <location>
        <begin position="75"/>
        <end position="84"/>
    </location>
</feature>
<evidence type="ECO:0000256" key="1">
    <source>
        <dbReference type="SAM" id="MobiDB-lite"/>
    </source>
</evidence>
<evidence type="ECO:0000259" key="2">
    <source>
        <dbReference type="Pfam" id="PF25545"/>
    </source>
</evidence>
<dbReference type="OrthoDB" id="4765806at2759"/>
<dbReference type="AlphaFoldDB" id="A0A7C8IU27"/>
<dbReference type="Proteomes" id="UP000481858">
    <property type="component" value="Unassembled WGS sequence"/>
</dbReference>
<evidence type="ECO:0000313" key="3">
    <source>
        <dbReference type="EMBL" id="KAF2966462.1"/>
    </source>
</evidence>
<evidence type="ECO:0000313" key="4">
    <source>
        <dbReference type="Proteomes" id="UP000481858"/>
    </source>
</evidence>
<keyword evidence="4" id="KW-1185">Reference proteome</keyword>
<dbReference type="Pfam" id="PF25545">
    <property type="entry name" value="DUF7924"/>
    <property type="match status" value="1"/>
</dbReference>
<dbReference type="InParanoid" id="A0A7C8IU27"/>
<feature type="region of interest" description="Disordered" evidence="1">
    <location>
        <begin position="1"/>
        <end position="28"/>
    </location>
</feature>
<organism evidence="3 4">
    <name type="scientific">Xylaria multiplex</name>
    <dbReference type="NCBI Taxonomy" id="323545"/>
    <lineage>
        <taxon>Eukaryota</taxon>
        <taxon>Fungi</taxon>
        <taxon>Dikarya</taxon>
        <taxon>Ascomycota</taxon>
        <taxon>Pezizomycotina</taxon>
        <taxon>Sordariomycetes</taxon>
        <taxon>Xylariomycetidae</taxon>
        <taxon>Xylariales</taxon>
        <taxon>Xylariaceae</taxon>
        <taxon>Xylaria</taxon>
    </lineage>
</organism>
<dbReference type="InterPro" id="IPR057684">
    <property type="entry name" value="DUF7924"/>
</dbReference>
<protein>
    <recommendedName>
        <fullName evidence="2">DUF7924 domain-containing protein</fullName>
    </recommendedName>
</protein>
<gene>
    <name evidence="3" type="ORF">GQX73_g7086</name>
</gene>
<dbReference type="EMBL" id="WUBL01000088">
    <property type="protein sequence ID" value="KAF2966462.1"/>
    <property type="molecule type" value="Genomic_DNA"/>
</dbReference>
<sequence>MSSIPSMKSRNSLRKCGSSDLDNSHTSPYDRAFRQHLIDYGIYPDQYEDLDGHDMPPPENLGEIVRAMAKPRPSLSISRSTQGDFKTFEKRDSNASKKAKVINTVIPMIEEELANSQSICRQVPFSNLDHLTDGSLVSGNPDLYYGARPEQLDLRVRKQLGKQIVPSTQHDLPVVPNFFLNVKGQDGSASVAELQACYDGALGARGINSLQMYGDPELDLDNKAYTLTATYQAGTLRIYASYPRVSARPGKPHEYLTKKNQRLVLNWQC</sequence>
<proteinExistence type="predicted"/>
<accession>A0A7C8IU27</accession>
<name>A0A7C8IU27_9PEZI</name>
<feature type="domain" description="DUF7924" evidence="2">
    <location>
        <begin position="98"/>
        <end position="254"/>
    </location>
</feature>
<feature type="compositionally biased region" description="Polar residues" evidence="1">
    <location>
        <begin position="1"/>
        <end position="10"/>
    </location>
</feature>
<feature type="region of interest" description="Disordered" evidence="1">
    <location>
        <begin position="72"/>
        <end position="91"/>
    </location>
</feature>